<comment type="caution">
    <text evidence="7">Lacks conserved residue(s) required for the propagation of feature annotation.</text>
</comment>
<evidence type="ECO:0000259" key="9">
    <source>
        <dbReference type="PROSITE" id="PS52035"/>
    </source>
</evidence>
<keyword evidence="11" id="KW-1185">Reference proteome</keyword>
<evidence type="ECO:0000313" key="11">
    <source>
        <dbReference type="Proteomes" id="UP000183257"/>
    </source>
</evidence>
<feature type="domain" description="Peptidase M14" evidence="9">
    <location>
        <begin position="26"/>
        <end position="298"/>
    </location>
</feature>
<evidence type="ECO:0000256" key="4">
    <source>
        <dbReference type="ARBA" id="ARBA00022801"/>
    </source>
</evidence>
<comment type="cofactor">
    <cofactor evidence="1">
        <name>Zn(2+)</name>
        <dbReference type="ChEBI" id="CHEBI:29105"/>
    </cofactor>
</comment>
<keyword evidence="3" id="KW-0645">Protease</keyword>
<keyword evidence="5" id="KW-0862">Zinc</keyword>
<dbReference type="GO" id="GO:0008270">
    <property type="term" value="F:zinc ion binding"/>
    <property type="evidence" value="ECO:0007669"/>
    <property type="project" value="InterPro"/>
</dbReference>
<evidence type="ECO:0000256" key="1">
    <source>
        <dbReference type="ARBA" id="ARBA00001947"/>
    </source>
</evidence>
<dbReference type="PROSITE" id="PS52035">
    <property type="entry name" value="PEPTIDASE_M14"/>
    <property type="match status" value="1"/>
</dbReference>
<evidence type="ECO:0000256" key="7">
    <source>
        <dbReference type="PROSITE-ProRule" id="PRU01379"/>
    </source>
</evidence>
<dbReference type="EMBL" id="FPIY01000001">
    <property type="protein sequence ID" value="SFW20149.1"/>
    <property type="molecule type" value="Genomic_DNA"/>
</dbReference>
<evidence type="ECO:0000256" key="6">
    <source>
        <dbReference type="ARBA" id="ARBA00023049"/>
    </source>
</evidence>
<dbReference type="PANTHER" id="PTHR11705:SF143">
    <property type="entry name" value="SLL0236 PROTEIN"/>
    <property type="match status" value="1"/>
</dbReference>
<feature type="signal peptide" evidence="8">
    <location>
        <begin position="1"/>
        <end position="23"/>
    </location>
</feature>
<dbReference type="STRING" id="76595.SAMN05660313_00466"/>
<dbReference type="Gene3D" id="3.40.630.10">
    <property type="entry name" value="Zn peptidases"/>
    <property type="match status" value="1"/>
</dbReference>
<keyword evidence="10" id="KW-0121">Carboxypeptidase</keyword>
<comment type="similarity">
    <text evidence="2 7">Belongs to the peptidase M14 family.</text>
</comment>
<evidence type="ECO:0000256" key="3">
    <source>
        <dbReference type="ARBA" id="ARBA00022670"/>
    </source>
</evidence>
<protein>
    <submittedName>
        <fullName evidence="10">Zinc carboxypeptidase</fullName>
    </submittedName>
</protein>
<dbReference type="OrthoDB" id="5294005at2"/>
<dbReference type="GO" id="GO:0004181">
    <property type="term" value="F:metallocarboxypeptidase activity"/>
    <property type="evidence" value="ECO:0007669"/>
    <property type="project" value="InterPro"/>
</dbReference>
<organism evidence="10 11">
    <name type="scientific">Cellulophaga fucicola</name>
    <dbReference type="NCBI Taxonomy" id="76595"/>
    <lineage>
        <taxon>Bacteria</taxon>
        <taxon>Pseudomonadati</taxon>
        <taxon>Bacteroidota</taxon>
        <taxon>Flavobacteriia</taxon>
        <taxon>Flavobacteriales</taxon>
        <taxon>Flavobacteriaceae</taxon>
        <taxon>Cellulophaga</taxon>
    </lineage>
</organism>
<keyword evidence="4" id="KW-0378">Hydrolase</keyword>
<dbReference type="InterPro" id="IPR000834">
    <property type="entry name" value="Peptidase_M14"/>
</dbReference>
<dbReference type="CDD" id="cd06905">
    <property type="entry name" value="M14-like"/>
    <property type="match status" value="1"/>
</dbReference>
<evidence type="ECO:0000256" key="8">
    <source>
        <dbReference type="SAM" id="SignalP"/>
    </source>
</evidence>
<feature type="chain" id="PRO_5012272827" evidence="8">
    <location>
        <begin position="24"/>
        <end position="539"/>
    </location>
</feature>
<dbReference type="PANTHER" id="PTHR11705">
    <property type="entry name" value="PROTEASE FAMILY M14 CARBOXYPEPTIDASE A,B"/>
    <property type="match status" value="1"/>
</dbReference>
<keyword evidence="8" id="KW-0732">Signal</keyword>
<dbReference type="AlphaFoldDB" id="A0A1K1MAM9"/>
<dbReference type="Proteomes" id="UP000183257">
    <property type="component" value="Unassembled WGS sequence"/>
</dbReference>
<dbReference type="SUPFAM" id="SSF53187">
    <property type="entry name" value="Zn-dependent exopeptidases"/>
    <property type="match status" value="1"/>
</dbReference>
<dbReference type="GO" id="GO:0005615">
    <property type="term" value="C:extracellular space"/>
    <property type="evidence" value="ECO:0007669"/>
    <property type="project" value="TreeGrafter"/>
</dbReference>
<dbReference type="RefSeq" id="WP_084639080.1">
    <property type="nucleotide sequence ID" value="NZ_FPIY01000001.1"/>
</dbReference>
<dbReference type="Pfam" id="PF00246">
    <property type="entry name" value="Peptidase_M14"/>
    <property type="match status" value="1"/>
</dbReference>
<evidence type="ECO:0000256" key="5">
    <source>
        <dbReference type="ARBA" id="ARBA00022833"/>
    </source>
</evidence>
<name>A0A1K1MAM9_9FLAO</name>
<reference evidence="11" key="1">
    <citation type="submission" date="2016-11" db="EMBL/GenBank/DDBJ databases">
        <authorList>
            <person name="Varghese N."/>
            <person name="Submissions S."/>
        </authorList>
    </citation>
    <scope>NUCLEOTIDE SEQUENCE [LARGE SCALE GENOMIC DNA]</scope>
    <source>
        <strain evidence="11">DSM 24786</strain>
    </source>
</reference>
<evidence type="ECO:0000256" key="2">
    <source>
        <dbReference type="ARBA" id="ARBA00005988"/>
    </source>
</evidence>
<accession>A0A1K1MAM9</accession>
<proteinExistence type="inferred from homology"/>
<evidence type="ECO:0000313" key="10">
    <source>
        <dbReference type="EMBL" id="SFW20149.1"/>
    </source>
</evidence>
<dbReference type="GO" id="GO:0006508">
    <property type="term" value="P:proteolysis"/>
    <property type="evidence" value="ECO:0007669"/>
    <property type="project" value="UniProtKB-KW"/>
</dbReference>
<gene>
    <name evidence="10" type="ORF">SAMN05660313_00466</name>
</gene>
<sequence>MKLKLQYLLLGCICFASTSTLFAQQNYQTTTQLTSNLKSLVSKHKSNAKLTSLIKTLGGKDIWVLTLSKGNPDNNPAMVVVGGVQGNYLLGTELAIKFAENVLTNNKSVLDNTTFYIFPNMSPDATEQYFSKLKYERQGNAKKTDDDRDGQINEDAYEDLNKDGLITLMRIQDPTGDYMMLEEDNRIMVKADTNKGEKGTYKVFTEGIDNDKDGAFNEDGEGGVHFNKNFTYNSPYFKPGAGEHAVSELENRAMLDFLYEKWNVYSIFSFGPANNLSEPLKYSASNAKKRVVTSVLKNDAKLNKQLSEKYNELIPNKNAPASITNGGGFFEWSYFHFGRLALSTPAWWAPEFKGDSINKAPKNRDANFLKWAEQEDVTNAFVDWKEISHPDFPNNKVEVGGIAPFVQNNPPYKMVDSIAQKHNTFILDVVKMQPSLLFTNLKQEKLGSGLTRITVDLHNQGLLPTQTEMGAKSRWLRKINVALDLGNGQKIISGKQRQLITKIDEDGTSHFTWLINGKGKLVLKAGAPQTGTQEITINL</sequence>
<dbReference type="SMART" id="SM00631">
    <property type="entry name" value="Zn_pept"/>
    <property type="match status" value="1"/>
</dbReference>
<keyword evidence="6" id="KW-0482">Metalloprotease</keyword>